<evidence type="ECO:0000313" key="2">
    <source>
        <dbReference type="Proteomes" id="UP000028013"/>
    </source>
</evidence>
<gene>
    <name evidence="1" type="ORF">M094_4186</name>
</gene>
<evidence type="ECO:0000313" key="1">
    <source>
        <dbReference type="EMBL" id="KDS55934.1"/>
    </source>
</evidence>
<dbReference type="AlphaFoldDB" id="A0A078S3V8"/>
<comment type="caution">
    <text evidence="1">The sequence shown here is derived from an EMBL/GenBank/DDBJ whole genome shotgun (WGS) entry which is preliminary data.</text>
</comment>
<accession>A0A078S3V8</accession>
<name>A0A078S3V8_BACUN</name>
<reference evidence="1 2" key="1">
    <citation type="submission" date="2014-04" db="EMBL/GenBank/DDBJ databases">
        <authorList>
            <person name="Sears C."/>
            <person name="Carroll K."/>
            <person name="Sack B.R."/>
            <person name="Qadri F."/>
            <person name="Myers L.L."/>
            <person name="Chung G.-T."/>
            <person name="Escheverria P."/>
            <person name="Fraser C.M."/>
            <person name="Sadzewicz L."/>
            <person name="Shefchek K.A."/>
            <person name="Tallon L."/>
            <person name="Das S.P."/>
            <person name="Daugherty S."/>
            <person name="Mongodin E.F."/>
        </authorList>
    </citation>
    <scope>NUCLEOTIDE SEQUENCE [LARGE SCALE GENOMIC DNA]</scope>
    <source>
        <strain evidence="1 2">3978 T3 ii</strain>
    </source>
</reference>
<dbReference type="PATRIC" id="fig|1339349.3.peg.980"/>
<sequence>MVDDSHSLDVRNDAFLTWFEGLQVISVTSGRICTGDSFVFYTRLQLCQVKHFVRHVRLCKNSRKVQSQNKGE</sequence>
<dbReference type="EMBL" id="JNHN01000109">
    <property type="protein sequence ID" value="KDS55934.1"/>
    <property type="molecule type" value="Genomic_DNA"/>
</dbReference>
<dbReference type="Proteomes" id="UP000028013">
    <property type="component" value="Unassembled WGS sequence"/>
</dbReference>
<proteinExistence type="predicted"/>
<protein>
    <submittedName>
        <fullName evidence="1">Uncharacterized protein</fullName>
    </submittedName>
</protein>
<organism evidence="1 2">
    <name type="scientific">Bacteroides uniformis str. 3978 T3 ii</name>
    <dbReference type="NCBI Taxonomy" id="1339349"/>
    <lineage>
        <taxon>Bacteria</taxon>
        <taxon>Pseudomonadati</taxon>
        <taxon>Bacteroidota</taxon>
        <taxon>Bacteroidia</taxon>
        <taxon>Bacteroidales</taxon>
        <taxon>Bacteroidaceae</taxon>
        <taxon>Bacteroides</taxon>
    </lineage>
</organism>